<dbReference type="EMBL" id="JATAAI010000021">
    <property type="protein sequence ID" value="KAK1738478.1"/>
    <property type="molecule type" value="Genomic_DNA"/>
</dbReference>
<feature type="domain" description="RING-type" evidence="6">
    <location>
        <begin position="390"/>
        <end position="430"/>
    </location>
</feature>
<dbReference type="PROSITE" id="PS00518">
    <property type="entry name" value="ZF_RING_1"/>
    <property type="match status" value="1"/>
</dbReference>
<comment type="caution">
    <text evidence="7">The sequence shown here is derived from an EMBL/GenBank/DDBJ whole genome shotgun (WGS) entry which is preliminary data.</text>
</comment>
<evidence type="ECO:0000259" key="6">
    <source>
        <dbReference type="PROSITE" id="PS50089"/>
    </source>
</evidence>
<organism evidence="7 8">
    <name type="scientific">Skeletonema marinoi</name>
    <dbReference type="NCBI Taxonomy" id="267567"/>
    <lineage>
        <taxon>Eukaryota</taxon>
        <taxon>Sar</taxon>
        <taxon>Stramenopiles</taxon>
        <taxon>Ochrophyta</taxon>
        <taxon>Bacillariophyta</taxon>
        <taxon>Coscinodiscophyceae</taxon>
        <taxon>Thalassiosirophycidae</taxon>
        <taxon>Thalassiosirales</taxon>
        <taxon>Skeletonemataceae</taxon>
        <taxon>Skeletonema</taxon>
        <taxon>Skeletonema marinoi-dohrnii complex</taxon>
    </lineage>
</organism>
<protein>
    <recommendedName>
        <fullName evidence="6">RING-type domain-containing protein</fullName>
    </recommendedName>
</protein>
<evidence type="ECO:0000256" key="1">
    <source>
        <dbReference type="ARBA" id="ARBA00022723"/>
    </source>
</evidence>
<gene>
    <name evidence="7" type="ORF">QTG54_011147</name>
</gene>
<dbReference type="SUPFAM" id="SSF57850">
    <property type="entry name" value="RING/U-box"/>
    <property type="match status" value="1"/>
</dbReference>
<keyword evidence="3" id="KW-0862">Zinc</keyword>
<dbReference type="GO" id="GO:0008270">
    <property type="term" value="F:zinc ion binding"/>
    <property type="evidence" value="ECO:0007669"/>
    <property type="project" value="UniProtKB-KW"/>
</dbReference>
<evidence type="ECO:0000256" key="5">
    <source>
        <dbReference type="SAM" id="MobiDB-lite"/>
    </source>
</evidence>
<feature type="compositionally biased region" description="Basic and acidic residues" evidence="5">
    <location>
        <begin position="321"/>
        <end position="340"/>
    </location>
</feature>
<dbReference type="CDD" id="cd16526">
    <property type="entry name" value="RING-HC_PEX2"/>
    <property type="match status" value="1"/>
</dbReference>
<evidence type="ECO:0000313" key="7">
    <source>
        <dbReference type="EMBL" id="KAK1738478.1"/>
    </source>
</evidence>
<keyword evidence="2 4" id="KW-0863">Zinc-finger</keyword>
<keyword evidence="1" id="KW-0479">Metal-binding</keyword>
<proteinExistence type="predicted"/>
<feature type="region of interest" description="Disordered" evidence="5">
    <location>
        <begin position="307"/>
        <end position="356"/>
    </location>
</feature>
<name>A0AAD9DA87_9STRA</name>
<dbReference type="InterPro" id="IPR017907">
    <property type="entry name" value="Znf_RING_CS"/>
</dbReference>
<dbReference type="InterPro" id="IPR001841">
    <property type="entry name" value="Znf_RING"/>
</dbReference>
<dbReference type="PROSITE" id="PS50089">
    <property type="entry name" value="ZF_RING_2"/>
    <property type="match status" value="1"/>
</dbReference>
<dbReference type="InterPro" id="IPR013083">
    <property type="entry name" value="Znf_RING/FYVE/PHD"/>
</dbReference>
<accession>A0AAD9DA87</accession>
<dbReference type="InterPro" id="IPR045859">
    <property type="entry name" value="RING-HC_PEX2"/>
</dbReference>
<evidence type="ECO:0000256" key="2">
    <source>
        <dbReference type="ARBA" id="ARBA00022771"/>
    </source>
</evidence>
<evidence type="ECO:0000256" key="3">
    <source>
        <dbReference type="ARBA" id="ARBA00022833"/>
    </source>
</evidence>
<reference evidence="7" key="1">
    <citation type="submission" date="2023-06" db="EMBL/GenBank/DDBJ databases">
        <title>Survivors Of The Sea: Transcriptome response of Skeletonema marinoi to long-term dormancy.</title>
        <authorList>
            <person name="Pinder M.I.M."/>
            <person name="Kourtchenko O."/>
            <person name="Robertson E.K."/>
            <person name="Larsson T."/>
            <person name="Maumus F."/>
            <person name="Osuna-Cruz C.M."/>
            <person name="Vancaester E."/>
            <person name="Stenow R."/>
            <person name="Vandepoele K."/>
            <person name="Ploug H."/>
            <person name="Bruchert V."/>
            <person name="Godhe A."/>
            <person name="Topel M."/>
        </authorList>
    </citation>
    <scope>NUCLEOTIDE SEQUENCE</scope>
    <source>
        <strain evidence="7">R05AC</strain>
    </source>
</reference>
<dbReference type="Gene3D" id="3.30.40.10">
    <property type="entry name" value="Zinc/RING finger domain, C3HC4 (zinc finger)"/>
    <property type="match status" value="1"/>
</dbReference>
<sequence>MAEAAPPPPSYHRGDPLDIPLIDHHLLVHMLCPRITSAIRYAFPQLYLDWTTGVSFDDESTSRNGPLHIRKRWVEMLLHTSLILGSCHFRRKGKNGSAQEMSLYLATPAMKNLGMILQPATDNNNHHSRSSKIKVYSKIVALVLATVVVPALYEELKLRRQKQLERQETRLRLRQLHQEFQTSTSSAIGSQNQDVVQQQRRGNLMQQRAQKRKTLIQRLLVDSILGMSDILIPPLRLITYISYLWGLCPTPNFGSSMIGWEYASVNDIQGSSDGESLSILPPSQRHANFQYGNRRLMVEEGLRTMATILPPRSNSSVQSEGDNRRNRRRTEDTSNNEDARSSTTSTSQIPQRGRRGWMRQRALSFMGVVEEEEEESEQQRAQGNTYELNCSLCQTVPAIPYITSCGHCYCYLCLRMAVTEDPYYRCVCCRKRIETSSRPTIKSPPP</sequence>
<dbReference type="AlphaFoldDB" id="A0AAD9DA87"/>
<feature type="compositionally biased region" description="Polar residues" evidence="5">
    <location>
        <begin position="341"/>
        <end position="350"/>
    </location>
</feature>
<evidence type="ECO:0000313" key="8">
    <source>
        <dbReference type="Proteomes" id="UP001224775"/>
    </source>
</evidence>
<evidence type="ECO:0000256" key="4">
    <source>
        <dbReference type="PROSITE-ProRule" id="PRU00175"/>
    </source>
</evidence>
<keyword evidence="8" id="KW-1185">Reference proteome</keyword>
<dbReference type="Proteomes" id="UP001224775">
    <property type="component" value="Unassembled WGS sequence"/>
</dbReference>